<keyword evidence="2" id="KW-1133">Transmembrane helix</keyword>
<dbReference type="RefSeq" id="WP_172174015.1">
    <property type="nucleotide sequence ID" value="NZ_CASGIA010000003.1"/>
</dbReference>
<sequence length="267" mass="29696">MKRDNEHTATEAERQQLIRRFLAGETTVSEEHRLYGLLKNAASTEEERVLLSILPHPTSDNDIDTWLSEDETATYDAIIRQRHRRIFAVRWAAAAIFIGLVFVMGMHFGHNTTYSDSTEHNSMTVLNATSDTPSTTCLMSPPSQPQHTSTQTGPQSPTSNQASEKRKETPKTPTAPPSLATAIPNITASNTVTTAVTPAGMTAADSMTILVERMERDLDNLSDSVYLAHVEQIIKADARFQKLMNKIIINNITRQDKPTEAYNTDKQ</sequence>
<dbReference type="EMBL" id="JABKKE010000001">
    <property type="protein sequence ID" value="NPE13038.1"/>
    <property type="molecule type" value="Genomic_DNA"/>
</dbReference>
<dbReference type="Proteomes" id="UP001193734">
    <property type="component" value="Unassembled WGS sequence"/>
</dbReference>
<gene>
    <name evidence="3" type="ORF">HPS55_01610</name>
</gene>
<keyword evidence="2" id="KW-0472">Membrane</keyword>
<feature type="region of interest" description="Disordered" evidence="1">
    <location>
        <begin position="126"/>
        <end position="182"/>
    </location>
</feature>
<proteinExistence type="predicted"/>
<feature type="transmembrane region" description="Helical" evidence="2">
    <location>
        <begin position="88"/>
        <end position="108"/>
    </location>
</feature>
<name>A0ABX2ATN2_9BACT</name>
<evidence type="ECO:0000256" key="2">
    <source>
        <dbReference type="SAM" id="Phobius"/>
    </source>
</evidence>
<evidence type="ECO:0000313" key="3">
    <source>
        <dbReference type="EMBL" id="NPE13038.1"/>
    </source>
</evidence>
<accession>A0ABX2ATN2</accession>
<evidence type="ECO:0000256" key="1">
    <source>
        <dbReference type="SAM" id="MobiDB-lite"/>
    </source>
</evidence>
<evidence type="ECO:0000313" key="4">
    <source>
        <dbReference type="Proteomes" id="UP001193734"/>
    </source>
</evidence>
<dbReference type="GeneID" id="82156452"/>
<organism evidence="3 4">
    <name type="scientific">Xylanibacter rodentium</name>
    <dbReference type="NCBI Taxonomy" id="2736289"/>
    <lineage>
        <taxon>Bacteria</taxon>
        <taxon>Pseudomonadati</taxon>
        <taxon>Bacteroidota</taxon>
        <taxon>Bacteroidia</taxon>
        <taxon>Bacteroidales</taxon>
        <taxon>Prevotellaceae</taxon>
        <taxon>Xylanibacter</taxon>
    </lineage>
</organism>
<keyword evidence="2" id="KW-0812">Transmembrane</keyword>
<keyword evidence="4" id="KW-1185">Reference proteome</keyword>
<reference evidence="3 4" key="1">
    <citation type="submission" date="2020-05" db="EMBL/GenBank/DDBJ databases">
        <title>Distinct polysaccharide utilization as determinants for interspecies competition between intestinal Prevotella spp.</title>
        <authorList>
            <person name="Galvez E.J.C."/>
            <person name="Iljazovic A."/>
            <person name="Strowig T."/>
        </authorList>
    </citation>
    <scope>NUCLEOTIDE SEQUENCE [LARGE SCALE GENOMIC DNA]</scope>
    <source>
        <strain evidence="3 4">PROD</strain>
    </source>
</reference>
<feature type="compositionally biased region" description="Low complexity" evidence="1">
    <location>
        <begin position="145"/>
        <end position="161"/>
    </location>
</feature>
<comment type="caution">
    <text evidence="3">The sequence shown here is derived from an EMBL/GenBank/DDBJ whole genome shotgun (WGS) entry which is preliminary data.</text>
</comment>
<feature type="compositionally biased region" description="Polar residues" evidence="1">
    <location>
        <begin position="126"/>
        <end position="138"/>
    </location>
</feature>
<protein>
    <submittedName>
        <fullName evidence="3">Uncharacterized protein</fullName>
    </submittedName>
</protein>